<feature type="region of interest" description="Disordered" evidence="2">
    <location>
        <begin position="113"/>
        <end position="134"/>
    </location>
</feature>
<reference evidence="3" key="1">
    <citation type="journal article" date="2022" name="IScience">
        <title>Evolution of zygomycete secretomes and the origins of terrestrial fungal ecologies.</title>
        <authorList>
            <person name="Chang Y."/>
            <person name="Wang Y."/>
            <person name="Mondo S."/>
            <person name="Ahrendt S."/>
            <person name="Andreopoulos W."/>
            <person name="Barry K."/>
            <person name="Beard J."/>
            <person name="Benny G.L."/>
            <person name="Blankenship S."/>
            <person name="Bonito G."/>
            <person name="Cuomo C."/>
            <person name="Desiro A."/>
            <person name="Gervers K.A."/>
            <person name="Hundley H."/>
            <person name="Kuo A."/>
            <person name="LaButti K."/>
            <person name="Lang B.F."/>
            <person name="Lipzen A."/>
            <person name="O'Donnell K."/>
            <person name="Pangilinan J."/>
            <person name="Reynolds N."/>
            <person name="Sandor L."/>
            <person name="Smith M.E."/>
            <person name="Tsang A."/>
            <person name="Grigoriev I.V."/>
            <person name="Stajich J.E."/>
            <person name="Spatafora J.W."/>
        </authorList>
    </citation>
    <scope>NUCLEOTIDE SEQUENCE</scope>
    <source>
        <strain evidence="3">RSA 2281</strain>
    </source>
</reference>
<name>A0AAD5KAH4_9FUNG</name>
<feature type="compositionally biased region" description="Basic and acidic residues" evidence="2">
    <location>
        <begin position="119"/>
        <end position="130"/>
    </location>
</feature>
<evidence type="ECO:0000256" key="1">
    <source>
        <dbReference type="SAM" id="Coils"/>
    </source>
</evidence>
<accession>A0AAD5KAH4</accession>
<feature type="region of interest" description="Disordered" evidence="2">
    <location>
        <begin position="31"/>
        <end position="82"/>
    </location>
</feature>
<proteinExistence type="predicted"/>
<protein>
    <submittedName>
        <fullName evidence="3">Uncharacterized protein</fullName>
    </submittedName>
</protein>
<organism evidence="3 4">
    <name type="scientific">Phascolomyces articulosus</name>
    <dbReference type="NCBI Taxonomy" id="60185"/>
    <lineage>
        <taxon>Eukaryota</taxon>
        <taxon>Fungi</taxon>
        <taxon>Fungi incertae sedis</taxon>
        <taxon>Mucoromycota</taxon>
        <taxon>Mucoromycotina</taxon>
        <taxon>Mucoromycetes</taxon>
        <taxon>Mucorales</taxon>
        <taxon>Lichtheimiaceae</taxon>
        <taxon>Phascolomyces</taxon>
    </lineage>
</organism>
<keyword evidence="1" id="KW-0175">Coiled coil</keyword>
<reference evidence="3" key="2">
    <citation type="submission" date="2023-02" db="EMBL/GenBank/DDBJ databases">
        <authorList>
            <consortium name="DOE Joint Genome Institute"/>
            <person name="Mondo S.J."/>
            <person name="Chang Y."/>
            <person name="Wang Y."/>
            <person name="Ahrendt S."/>
            <person name="Andreopoulos W."/>
            <person name="Barry K."/>
            <person name="Beard J."/>
            <person name="Benny G.L."/>
            <person name="Blankenship S."/>
            <person name="Bonito G."/>
            <person name="Cuomo C."/>
            <person name="Desiro A."/>
            <person name="Gervers K.A."/>
            <person name="Hundley H."/>
            <person name="Kuo A."/>
            <person name="LaButti K."/>
            <person name="Lang B.F."/>
            <person name="Lipzen A."/>
            <person name="O'Donnell K."/>
            <person name="Pangilinan J."/>
            <person name="Reynolds N."/>
            <person name="Sandor L."/>
            <person name="Smith M.W."/>
            <person name="Tsang A."/>
            <person name="Grigoriev I.V."/>
            <person name="Stajich J.E."/>
            <person name="Spatafora J.W."/>
        </authorList>
    </citation>
    <scope>NUCLEOTIDE SEQUENCE</scope>
    <source>
        <strain evidence="3">RSA 2281</strain>
    </source>
</reference>
<comment type="caution">
    <text evidence="3">The sequence shown here is derived from an EMBL/GenBank/DDBJ whole genome shotgun (WGS) entry which is preliminary data.</text>
</comment>
<feature type="compositionally biased region" description="Polar residues" evidence="2">
    <location>
        <begin position="31"/>
        <end position="41"/>
    </location>
</feature>
<dbReference type="Proteomes" id="UP001209540">
    <property type="component" value="Unassembled WGS sequence"/>
</dbReference>
<gene>
    <name evidence="3" type="ORF">BDA99DRAFT_559500</name>
</gene>
<evidence type="ECO:0000313" key="4">
    <source>
        <dbReference type="Proteomes" id="UP001209540"/>
    </source>
</evidence>
<feature type="coiled-coil region" evidence="1">
    <location>
        <begin position="143"/>
        <end position="198"/>
    </location>
</feature>
<evidence type="ECO:0000256" key="2">
    <source>
        <dbReference type="SAM" id="MobiDB-lite"/>
    </source>
</evidence>
<feature type="compositionally biased region" description="Low complexity" evidence="2">
    <location>
        <begin position="42"/>
        <end position="82"/>
    </location>
</feature>
<dbReference type="AlphaFoldDB" id="A0AAD5KAH4"/>
<evidence type="ECO:0000313" key="3">
    <source>
        <dbReference type="EMBL" id="KAI9264216.1"/>
    </source>
</evidence>
<sequence length="207" mass="23152">MGEEKQFNLDAYSLDEWLENDLRASGILNDTHTQQRKQQGDTATTPSLSTTTTTTTTPLTNLSTSSMNINNSNTNNNDTKSSSLKSSITIATSSTTPSPILAPFPILFPPLAPSSSLKRSHEEQEHDDHNVRKRPCHIQGDTMASLETRVKDLEVKNQSLRIRSNVLESERETTLERQQKTMARIMELERQLAQAHEALLCQQACQD</sequence>
<keyword evidence="4" id="KW-1185">Reference proteome</keyword>
<dbReference type="EMBL" id="JAIXMP010000012">
    <property type="protein sequence ID" value="KAI9264216.1"/>
    <property type="molecule type" value="Genomic_DNA"/>
</dbReference>